<dbReference type="GO" id="GO:0071916">
    <property type="term" value="F:dipeptide transmembrane transporter activity"/>
    <property type="evidence" value="ECO:0007669"/>
    <property type="project" value="TreeGrafter"/>
</dbReference>
<comment type="similarity">
    <text evidence="7">Belongs to the binding-protein-dependent transport system permease family.</text>
</comment>
<gene>
    <name evidence="8" type="primary">nikC</name>
    <name evidence="8" type="ORF">IFE08_10730</name>
</gene>
<name>A0A7S7AVK2_9SPIR</name>
<organism evidence="8 9">
    <name type="scientific">Treponema pedis</name>
    <dbReference type="NCBI Taxonomy" id="409322"/>
    <lineage>
        <taxon>Bacteria</taxon>
        <taxon>Pseudomonadati</taxon>
        <taxon>Spirochaetota</taxon>
        <taxon>Spirochaetia</taxon>
        <taxon>Spirochaetales</taxon>
        <taxon>Treponemataceae</taxon>
        <taxon>Treponema</taxon>
    </lineage>
</organism>
<dbReference type="SUPFAM" id="SSF161098">
    <property type="entry name" value="MetI-like"/>
    <property type="match status" value="1"/>
</dbReference>
<evidence type="ECO:0000256" key="1">
    <source>
        <dbReference type="ARBA" id="ARBA00004651"/>
    </source>
</evidence>
<dbReference type="InterPro" id="IPR050366">
    <property type="entry name" value="BP-dependent_transpt_permease"/>
</dbReference>
<evidence type="ECO:0000256" key="5">
    <source>
        <dbReference type="ARBA" id="ARBA00022989"/>
    </source>
</evidence>
<keyword evidence="5 7" id="KW-1133">Transmembrane helix</keyword>
<feature type="transmembrane region" description="Helical" evidence="7">
    <location>
        <begin position="108"/>
        <end position="138"/>
    </location>
</feature>
<dbReference type="NCBIfam" id="NF007738">
    <property type="entry name" value="PRK10417.1"/>
    <property type="match status" value="1"/>
</dbReference>
<dbReference type="PANTHER" id="PTHR43386">
    <property type="entry name" value="OLIGOPEPTIDE TRANSPORT SYSTEM PERMEASE PROTEIN APPC"/>
    <property type="match status" value="1"/>
</dbReference>
<evidence type="ECO:0000313" key="9">
    <source>
        <dbReference type="Proteomes" id="UP000593915"/>
    </source>
</evidence>
<keyword evidence="4 7" id="KW-0812">Transmembrane</keyword>
<evidence type="ECO:0000256" key="7">
    <source>
        <dbReference type="RuleBase" id="RU363032"/>
    </source>
</evidence>
<keyword evidence="6 7" id="KW-0472">Membrane</keyword>
<dbReference type="InterPro" id="IPR000515">
    <property type="entry name" value="MetI-like"/>
</dbReference>
<evidence type="ECO:0000256" key="4">
    <source>
        <dbReference type="ARBA" id="ARBA00022692"/>
    </source>
</evidence>
<accession>A0A7S7AVK2</accession>
<dbReference type="Proteomes" id="UP000593915">
    <property type="component" value="Chromosome"/>
</dbReference>
<feature type="transmembrane region" description="Helical" evidence="7">
    <location>
        <begin position="236"/>
        <end position="255"/>
    </location>
</feature>
<dbReference type="PROSITE" id="PS50928">
    <property type="entry name" value="ABC_TM1"/>
    <property type="match status" value="1"/>
</dbReference>
<dbReference type="EMBL" id="CP061839">
    <property type="protein sequence ID" value="QOW60290.1"/>
    <property type="molecule type" value="Genomic_DNA"/>
</dbReference>
<dbReference type="AlphaFoldDB" id="A0A7S7AVK2"/>
<dbReference type="RefSeq" id="WP_020966318.1">
    <property type="nucleotide sequence ID" value="NZ_CP045670.1"/>
</dbReference>
<protein>
    <submittedName>
        <fullName evidence="8">Nickel ABC transporter permease subunit NikC</fullName>
    </submittedName>
</protein>
<feature type="transmembrane region" description="Helical" evidence="7">
    <location>
        <begin position="158"/>
        <end position="175"/>
    </location>
</feature>
<evidence type="ECO:0000256" key="2">
    <source>
        <dbReference type="ARBA" id="ARBA00022448"/>
    </source>
</evidence>
<reference evidence="8 9" key="1">
    <citation type="submission" date="2020-09" db="EMBL/GenBank/DDBJ databases">
        <title>Characterization of Treponema spp. from bovine digital dermatitis in Korea.</title>
        <authorList>
            <person name="Espiritu H.M."/>
            <person name="Cho Y.I."/>
            <person name="Mamuad L."/>
        </authorList>
    </citation>
    <scope>NUCLEOTIDE SEQUENCE [LARGE SCALE GENOMIC DNA]</scope>
    <source>
        <strain evidence="8 9">KS1</strain>
    </source>
</reference>
<sequence>MKKIGLYVAIFAALIMIFVSVFSYWLVPYDPNEIDLLAKFEPAGKTHLFGTDHLGRDTFSRLLAATSISLNSAFVTLFLILSLGILVGGTAGFAGGKTDQILMRICDIFFSVPTVILALFLVGILGVGLTNVIIAIAVSHWAWYARIVRSIVLSLKNSDYVLITITSGASTFTNFRKNMLKPILSQCAVLATLDIGHIVLHISGLSFLGLGVKAPTAEWGIMISDGKEYIFSHPELIVYPGFAIFLCVMSFNIIGDFLRDKFDVSEAGH</sequence>
<keyword evidence="3" id="KW-1003">Cell membrane</keyword>
<keyword evidence="2 7" id="KW-0813">Transport</keyword>
<feature type="transmembrane region" description="Helical" evidence="7">
    <location>
        <begin position="7"/>
        <end position="27"/>
    </location>
</feature>
<evidence type="ECO:0000256" key="6">
    <source>
        <dbReference type="ARBA" id="ARBA00023136"/>
    </source>
</evidence>
<evidence type="ECO:0000256" key="3">
    <source>
        <dbReference type="ARBA" id="ARBA00022475"/>
    </source>
</evidence>
<feature type="transmembrane region" description="Helical" evidence="7">
    <location>
        <begin position="73"/>
        <end position="96"/>
    </location>
</feature>
<evidence type="ECO:0000313" key="8">
    <source>
        <dbReference type="EMBL" id="QOW60290.1"/>
    </source>
</evidence>
<dbReference type="Gene3D" id="1.10.3720.10">
    <property type="entry name" value="MetI-like"/>
    <property type="match status" value="1"/>
</dbReference>
<proteinExistence type="inferred from homology"/>
<comment type="subcellular location">
    <subcellularLocation>
        <location evidence="1 7">Cell membrane</location>
        <topology evidence="1 7">Multi-pass membrane protein</topology>
    </subcellularLocation>
</comment>
<dbReference type="GeneID" id="301090977"/>
<dbReference type="Pfam" id="PF00528">
    <property type="entry name" value="BPD_transp_1"/>
    <property type="match status" value="1"/>
</dbReference>
<feature type="transmembrane region" description="Helical" evidence="7">
    <location>
        <begin position="187"/>
        <end position="210"/>
    </location>
</feature>
<dbReference type="GO" id="GO:0005886">
    <property type="term" value="C:plasma membrane"/>
    <property type="evidence" value="ECO:0007669"/>
    <property type="project" value="UniProtKB-SubCell"/>
</dbReference>
<dbReference type="InterPro" id="IPR035906">
    <property type="entry name" value="MetI-like_sf"/>
</dbReference>
<dbReference type="CDD" id="cd06261">
    <property type="entry name" value="TM_PBP2"/>
    <property type="match status" value="1"/>
</dbReference>
<dbReference type="PANTHER" id="PTHR43386:SF1">
    <property type="entry name" value="D,D-DIPEPTIDE TRANSPORT SYSTEM PERMEASE PROTEIN DDPC-RELATED"/>
    <property type="match status" value="1"/>
</dbReference>